<dbReference type="Proteomes" id="UP000095282">
    <property type="component" value="Unplaced"/>
</dbReference>
<dbReference type="SUPFAM" id="SSF50978">
    <property type="entry name" value="WD40 repeat-like"/>
    <property type="match status" value="1"/>
</dbReference>
<dbReference type="PANTHER" id="PTHR13260">
    <property type="entry name" value="ANAPHASE PROMOTING COMPLEX SUBUNIT 4 APC4"/>
    <property type="match status" value="1"/>
</dbReference>
<dbReference type="Pfam" id="PF12894">
    <property type="entry name" value="ANAPC4_WD40"/>
    <property type="match status" value="1"/>
</dbReference>
<dbReference type="Gene3D" id="2.130.10.10">
    <property type="entry name" value="YVTN repeat-like/Quinoprotein amine dehydrogenase"/>
    <property type="match status" value="1"/>
</dbReference>
<feature type="domain" description="Anaphase-promoting complex subunit 4-like WD40" evidence="6">
    <location>
        <begin position="1"/>
        <end position="98"/>
    </location>
</feature>
<keyword evidence="4" id="KW-0131">Cell cycle</keyword>
<dbReference type="InterPro" id="IPR015943">
    <property type="entry name" value="WD40/YVTN_repeat-like_dom_sf"/>
</dbReference>
<evidence type="ECO:0000256" key="3">
    <source>
        <dbReference type="ARBA" id="ARBA00022786"/>
    </source>
</evidence>
<dbReference type="GO" id="GO:0051301">
    <property type="term" value="P:cell division"/>
    <property type="evidence" value="ECO:0007669"/>
    <property type="project" value="UniProtKB-KW"/>
</dbReference>
<evidence type="ECO:0000256" key="2">
    <source>
        <dbReference type="ARBA" id="ARBA00022776"/>
    </source>
</evidence>
<feature type="compositionally biased region" description="Polar residues" evidence="5">
    <location>
        <begin position="587"/>
        <end position="600"/>
    </location>
</feature>
<dbReference type="PANTHER" id="PTHR13260:SF0">
    <property type="entry name" value="ANAPHASE-PROMOTING COMPLEX SUBUNIT 4"/>
    <property type="match status" value="1"/>
</dbReference>
<dbReference type="InterPro" id="IPR036322">
    <property type="entry name" value="WD40_repeat_dom_sf"/>
</dbReference>
<keyword evidence="3" id="KW-0833">Ubl conjugation pathway</keyword>
<reference evidence="8" key="1">
    <citation type="submission" date="2016-11" db="UniProtKB">
        <authorList>
            <consortium name="WormBaseParasite"/>
        </authorList>
    </citation>
    <scope>IDENTIFICATION</scope>
</reference>
<dbReference type="AlphaFoldDB" id="A0A1I7UQR7"/>
<keyword evidence="2" id="KW-0498">Mitosis</keyword>
<keyword evidence="1" id="KW-0132">Cell division</keyword>
<dbReference type="GO" id="GO:0070979">
    <property type="term" value="P:protein K11-linked ubiquitination"/>
    <property type="evidence" value="ECO:0007669"/>
    <property type="project" value="TreeGrafter"/>
</dbReference>
<name>A0A1I7UQR7_9PELO</name>
<keyword evidence="7" id="KW-1185">Reference proteome</keyword>
<dbReference type="GO" id="GO:0031145">
    <property type="term" value="P:anaphase-promoting complex-dependent catabolic process"/>
    <property type="evidence" value="ECO:0007669"/>
    <property type="project" value="InterPro"/>
</dbReference>
<dbReference type="GO" id="GO:0005680">
    <property type="term" value="C:anaphase-promoting complex"/>
    <property type="evidence" value="ECO:0007669"/>
    <property type="project" value="InterPro"/>
</dbReference>
<evidence type="ECO:0000313" key="8">
    <source>
        <dbReference type="WBParaSite" id="Csp11.Scaffold630.g18406.t1"/>
    </source>
</evidence>
<protein>
    <submittedName>
        <fullName evidence="8">ANAPC4_WD40 domain-containing protein</fullName>
    </submittedName>
</protein>
<evidence type="ECO:0000256" key="4">
    <source>
        <dbReference type="ARBA" id="ARBA00023306"/>
    </source>
</evidence>
<dbReference type="WBParaSite" id="Csp11.Scaffold630.g18406.t1">
    <property type="protein sequence ID" value="Csp11.Scaffold630.g18406.t1"/>
    <property type="gene ID" value="Csp11.Scaffold630.g18406"/>
</dbReference>
<feature type="region of interest" description="Disordered" evidence="5">
    <location>
        <begin position="587"/>
        <end position="607"/>
    </location>
</feature>
<evidence type="ECO:0000259" key="6">
    <source>
        <dbReference type="Pfam" id="PF12894"/>
    </source>
</evidence>
<organism evidence="7 8">
    <name type="scientific">Caenorhabditis tropicalis</name>
    <dbReference type="NCBI Taxonomy" id="1561998"/>
    <lineage>
        <taxon>Eukaryota</taxon>
        <taxon>Metazoa</taxon>
        <taxon>Ecdysozoa</taxon>
        <taxon>Nematoda</taxon>
        <taxon>Chromadorea</taxon>
        <taxon>Rhabditida</taxon>
        <taxon>Rhabditina</taxon>
        <taxon>Rhabditomorpha</taxon>
        <taxon>Rhabditoidea</taxon>
        <taxon>Rhabditidae</taxon>
        <taxon>Peloderinae</taxon>
        <taxon>Caenorhabditis</taxon>
    </lineage>
</organism>
<dbReference type="InterPro" id="IPR024977">
    <property type="entry name" value="Apc4-like_WD40_dom"/>
</dbReference>
<dbReference type="GO" id="GO:0034399">
    <property type="term" value="C:nuclear periphery"/>
    <property type="evidence" value="ECO:0007669"/>
    <property type="project" value="TreeGrafter"/>
</dbReference>
<dbReference type="STRING" id="1561998.A0A1I7UQR7"/>
<accession>A0A1I7UQR7</accession>
<proteinExistence type="predicted"/>
<evidence type="ECO:0000313" key="7">
    <source>
        <dbReference type="Proteomes" id="UP000095282"/>
    </source>
</evidence>
<evidence type="ECO:0000256" key="1">
    <source>
        <dbReference type="ARBA" id="ARBA00022618"/>
    </source>
</evidence>
<sequence length="903" mass="102494">MCFSPHNDLIALGSKNGDVMLKRTTWKMIWKTNVSMVPAVGTECKSDSSVSAMHFSPDGRFIAAATSKGIIHLLDVETGKVRYSVKAASENITKLQWEATRDSPIADKLGEFRTDTKNNEALEAALEMARNAPDCSAEEIGFVYQRLDEDGSSFKHDETQRENLERTLISSYSYCESLRNTILLAIDSNPKIIVLIAGVLPFMEIDVNETLEQVGHGMVLWYDSAHYSSAFNGVSFIATTYGPFLDCKQKVFKAPGNDPNRTGQGVQTLLFNVKLELDPSLWEAAFRYIRLLYAFNMYNISLDTTKRNWDTQVDNLHALFDTKTKAVKIGDVLLEMLLSGATDAAGEGFLERGFGIDGLESLKNFASKHMPEVCRLARGQLASAARNLAFQKCEFISSLERYERIMEMDNDDSFLYRDISETYFNNRNKYLNSLDNDVGILEAKTRHVGLQCLTMMKELSHLAKWISLTKPFAKTMKVNALMKIKRMEINKVLRYIVRNFIPDKEVAEKIEKRLFGLKELIKEQMMKDFEEDFNEEEYLDRLEKLSDEERKKIVDSYHVKFKFDALSDENDAVALKLDMDKDNSETNLESMDATTSSGDGDQQPPCDLDRVGSFFREELSEKALEVYPVCDERYGETLDDRGKQMKSEEVRKMGFVRVLDNLAKTLCSPHRVNYDSTGKNKKAELTFVHELNSESSHQGFTDVQISDVTPSFFKSHGFNKIPGMGISIQVSTIGKKVLNSVVIVPKDDNEKEAETEINQHVEAMKRFYSFETIDITVNTEENQPPPVQDEPMKVDENELRINVNHPEYNTLTEYTQILPLRHGELVVIGKLKSSQEGGVLSRMMRSVSSYPHQHSDLKDLFAVNISIDGKSDVSIDRIIVHPTTELVAFLHDEKLNTPEQTQF</sequence>
<dbReference type="InterPro" id="IPR024789">
    <property type="entry name" value="APC4"/>
</dbReference>
<evidence type="ECO:0000256" key="5">
    <source>
        <dbReference type="SAM" id="MobiDB-lite"/>
    </source>
</evidence>